<gene>
    <name evidence="2" type="ORF">AVEN_262634_1</name>
</gene>
<dbReference type="OrthoDB" id="8061334at2759"/>
<protein>
    <submittedName>
        <fullName evidence="2">Uncharacterized protein</fullName>
    </submittedName>
</protein>
<evidence type="ECO:0000313" key="3">
    <source>
        <dbReference type="Proteomes" id="UP000499080"/>
    </source>
</evidence>
<comment type="caution">
    <text evidence="2">The sequence shown here is derived from an EMBL/GenBank/DDBJ whole genome shotgun (WGS) entry which is preliminary data.</text>
</comment>
<organism evidence="2 3">
    <name type="scientific">Araneus ventricosus</name>
    <name type="common">Orbweaver spider</name>
    <name type="synonym">Epeira ventricosa</name>
    <dbReference type="NCBI Taxonomy" id="182803"/>
    <lineage>
        <taxon>Eukaryota</taxon>
        <taxon>Metazoa</taxon>
        <taxon>Ecdysozoa</taxon>
        <taxon>Arthropoda</taxon>
        <taxon>Chelicerata</taxon>
        <taxon>Arachnida</taxon>
        <taxon>Araneae</taxon>
        <taxon>Araneomorphae</taxon>
        <taxon>Entelegynae</taxon>
        <taxon>Araneoidea</taxon>
        <taxon>Araneidae</taxon>
        <taxon>Araneus</taxon>
    </lineage>
</organism>
<dbReference type="EMBL" id="BGPR01009998">
    <property type="protein sequence ID" value="GBN43656.1"/>
    <property type="molecule type" value="Genomic_DNA"/>
</dbReference>
<proteinExistence type="predicted"/>
<evidence type="ECO:0000256" key="1">
    <source>
        <dbReference type="SAM" id="MobiDB-lite"/>
    </source>
</evidence>
<dbReference type="AlphaFoldDB" id="A0A4Y2P0S9"/>
<accession>A0A4Y2P0S9</accession>
<reference evidence="2 3" key="1">
    <citation type="journal article" date="2019" name="Sci. Rep.">
        <title>Orb-weaving spider Araneus ventricosus genome elucidates the spidroin gene catalogue.</title>
        <authorList>
            <person name="Kono N."/>
            <person name="Nakamura H."/>
            <person name="Ohtoshi R."/>
            <person name="Moran D.A.P."/>
            <person name="Shinohara A."/>
            <person name="Yoshida Y."/>
            <person name="Fujiwara M."/>
            <person name="Mori M."/>
            <person name="Tomita M."/>
            <person name="Arakawa K."/>
        </authorList>
    </citation>
    <scope>NUCLEOTIDE SEQUENCE [LARGE SCALE GENOMIC DNA]</scope>
</reference>
<keyword evidence="3" id="KW-1185">Reference proteome</keyword>
<sequence>MVSRKIVAPIQSGRILALIDALEVVEGKIQKPEQPNFSANEATQKKYQDDLKEYLKANNCTMMVLRNSMTEETLQNVMGFDSATDACIPESYENFRIAIESRDELPSRETLKIKLIEDANARKIKKFRPSMIHNELFTPRKSSMNVTGKQKVANPTPTEEETEKTINNSS</sequence>
<name>A0A4Y2P0S9_ARAVE</name>
<feature type="region of interest" description="Disordered" evidence="1">
    <location>
        <begin position="140"/>
        <end position="170"/>
    </location>
</feature>
<evidence type="ECO:0000313" key="2">
    <source>
        <dbReference type="EMBL" id="GBN43656.1"/>
    </source>
</evidence>
<dbReference type="Proteomes" id="UP000499080">
    <property type="component" value="Unassembled WGS sequence"/>
</dbReference>